<dbReference type="EMBL" id="GU180080">
    <property type="protein sequence ID" value="ADM94960.1"/>
    <property type="molecule type" value="Genomic_DNA"/>
</dbReference>
<name>G3BMJ8_9BACT</name>
<reference evidence="1" key="1">
    <citation type="submission" date="2009-11" db="EMBL/GenBank/DDBJ databases">
        <title>Microbial diversity profiles of fluids from low-temperature petroleum reservoirs with and without exogenous water perturbation.</title>
        <authorList>
            <person name="Pham V.D."/>
            <person name="Hnatow L.L."/>
            <person name="Zhang S."/>
            <person name="Fallon R.D."/>
            <person name="DeLong E.F."/>
            <person name="Keeler S.J."/>
        </authorList>
    </citation>
    <scope>NUCLEOTIDE SEQUENCE</scope>
</reference>
<sequence>MLNGNGQYESSEVNGQTAFEVGTTQGSINLGSLSIKRRLQTEMNRLREVVCKSVQEADLYSSRREGWYI</sequence>
<protein>
    <submittedName>
        <fullName evidence="1">Uncharacterized protein</fullName>
    </submittedName>
</protein>
<accession>G3BMJ8</accession>
<organism evidence="1">
    <name type="scientific">uncultured Atribacterota bacterium</name>
    <dbReference type="NCBI Taxonomy" id="263865"/>
    <lineage>
        <taxon>Bacteria</taxon>
        <taxon>Pseudomonadati</taxon>
        <taxon>Atribacterota</taxon>
        <taxon>environmental samples</taxon>
    </lineage>
</organism>
<proteinExistence type="predicted"/>
<dbReference type="AlphaFoldDB" id="G3BMJ8"/>
<evidence type="ECO:0000313" key="1">
    <source>
        <dbReference type="EMBL" id="ADM94960.1"/>
    </source>
</evidence>